<feature type="region of interest" description="Disordered" evidence="1">
    <location>
        <begin position="259"/>
        <end position="307"/>
    </location>
</feature>
<reference evidence="2 3" key="1">
    <citation type="submission" date="2022-10" db="EMBL/GenBank/DDBJ databases">
        <title>Comparative genomic analysis of Cohnella hashimotonis sp. nov., isolated from the International Space Station.</title>
        <authorList>
            <person name="Simpson A."/>
            <person name="Venkateswaran K."/>
        </authorList>
    </citation>
    <scope>NUCLEOTIDE SEQUENCE [LARGE SCALE GENOMIC DNA]</scope>
    <source>
        <strain evidence="2 3">DSM 18997</strain>
    </source>
</reference>
<name>A0A9X4KKE7_9BACL</name>
<evidence type="ECO:0008006" key="4">
    <source>
        <dbReference type="Google" id="ProtNLM"/>
    </source>
</evidence>
<proteinExistence type="predicted"/>
<sequence length="307" mass="35023">MQEYDDNGNPLHWPEGTPNAGQPIKRKRIFIPANVFDNKALIENDPGYVARLMALSDAERKQLLEGDWDTFAGQYFSEFSRAIHVVEPFTIPSDWKRFRMMDEGYNDPFVCLWGAIDREGNLYIYRELIQSKLLSSEQADKVIAMSPQDEHIDYTVGDTSFWNKGKTSGEAPFEVFAQKGIPMIQATKERVNGWKRVREWLHPFDETDPVSGETYKAARLKIFNNCRGLIEALPSMVVDDTYPEDVAEHPLDHAPDALRYGVMSRPSPTKPLPKVPDISPEARVRRNIAKQGKPKKGYSSRLMGKCK</sequence>
<evidence type="ECO:0000313" key="2">
    <source>
        <dbReference type="EMBL" id="MDG0791927.1"/>
    </source>
</evidence>
<organism evidence="2 3">
    <name type="scientific">Cohnella ginsengisoli</name>
    <dbReference type="NCBI Taxonomy" id="425004"/>
    <lineage>
        <taxon>Bacteria</taxon>
        <taxon>Bacillati</taxon>
        <taxon>Bacillota</taxon>
        <taxon>Bacilli</taxon>
        <taxon>Bacillales</taxon>
        <taxon>Paenibacillaceae</taxon>
        <taxon>Cohnella</taxon>
    </lineage>
</organism>
<comment type="caution">
    <text evidence="2">The sequence shown here is derived from an EMBL/GenBank/DDBJ whole genome shotgun (WGS) entry which is preliminary data.</text>
</comment>
<dbReference type="AlphaFoldDB" id="A0A9X4KKE7"/>
<feature type="compositionally biased region" description="Basic residues" evidence="1">
    <location>
        <begin position="285"/>
        <end position="307"/>
    </location>
</feature>
<gene>
    <name evidence="2" type="ORF">OMP38_14500</name>
</gene>
<feature type="region of interest" description="Disordered" evidence="1">
    <location>
        <begin position="1"/>
        <end position="20"/>
    </location>
</feature>
<evidence type="ECO:0000256" key="1">
    <source>
        <dbReference type="SAM" id="MobiDB-lite"/>
    </source>
</evidence>
<dbReference type="Gene3D" id="3.30.420.280">
    <property type="match status" value="1"/>
</dbReference>
<dbReference type="EMBL" id="JAPDHZ010000003">
    <property type="protein sequence ID" value="MDG0791927.1"/>
    <property type="molecule type" value="Genomic_DNA"/>
</dbReference>
<protein>
    <recommendedName>
        <fullName evidence="4">Terminase</fullName>
    </recommendedName>
</protein>
<keyword evidence="3" id="KW-1185">Reference proteome</keyword>
<evidence type="ECO:0000313" key="3">
    <source>
        <dbReference type="Proteomes" id="UP001153387"/>
    </source>
</evidence>
<dbReference type="Proteomes" id="UP001153387">
    <property type="component" value="Unassembled WGS sequence"/>
</dbReference>
<accession>A0A9X4KKE7</accession>
<dbReference type="RefSeq" id="WP_277565766.1">
    <property type="nucleotide sequence ID" value="NZ_JAPDHZ010000003.1"/>
</dbReference>